<dbReference type="KEGG" id="cyc:PCC7424_4014"/>
<dbReference type="InterPro" id="IPR010004">
    <property type="entry name" value="Uncharacterised_Ycf66"/>
</dbReference>
<dbReference type="Pfam" id="PF07444">
    <property type="entry name" value="Ycf66_N"/>
    <property type="match status" value="1"/>
</dbReference>
<evidence type="ECO:0000313" key="4">
    <source>
        <dbReference type="Proteomes" id="UP000002384"/>
    </source>
</evidence>
<keyword evidence="2" id="KW-1133">Transmembrane helix</keyword>
<organism evidence="3 4">
    <name type="scientific">Gloeothece citriformis (strain PCC 7424)</name>
    <name type="common">Cyanothece sp. (strain PCC 7424)</name>
    <dbReference type="NCBI Taxonomy" id="65393"/>
    <lineage>
        <taxon>Bacteria</taxon>
        <taxon>Bacillati</taxon>
        <taxon>Cyanobacteriota</taxon>
        <taxon>Cyanophyceae</taxon>
        <taxon>Oscillatoriophycideae</taxon>
        <taxon>Chroococcales</taxon>
        <taxon>Aphanothecaceae</taxon>
        <taxon>Gloeothece</taxon>
        <taxon>Gloeothece citriformis</taxon>
    </lineage>
</organism>
<dbReference type="eggNOG" id="COG0515">
    <property type="taxonomic scope" value="Bacteria"/>
</dbReference>
<sequence>MVNFGLNSASILGIFLAVAGAGLYFLRSVRPELSRDHDIFFAAVGLLCGLILLFQGWRLDPILQFGQFLLTGSTIFFAVETIRLRGVATEQARRSSPIVEDRPVSDAYSYNNSYQEAELEALEPYEDERYATRQRLKGTDYRGSNRSTYDEEPRTSRSRRPSSSDPYSGQKSSKVRRTRPASSSSYDPYDEWNEPSQAREKRPPSSRPRRPAGVSPSETPTRPPRKRPSRPPSDDIYSLKDPQVTSAEYVDYQPIDETQQDNSQWDQDSVGDRTPPSDYPETPSQGDRTPRRDYNETESQSDRTPRRDYNEDNPSRFDY</sequence>
<feature type="region of interest" description="Disordered" evidence="1">
    <location>
        <begin position="133"/>
        <end position="319"/>
    </location>
</feature>
<feature type="transmembrane region" description="Helical" evidence="2">
    <location>
        <begin position="38"/>
        <end position="57"/>
    </location>
</feature>
<accession>B7KL16</accession>
<feature type="transmembrane region" description="Helical" evidence="2">
    <location>
        <begin position="6"/>
        <end position="26"/>
    </location>
</feature>
<gene>
    <name evidence="3" type="ordered locus">PCC7424_4014</name>
</gene>
<protein>
    <submittedName>
        <fullName evidence="3">Ycf66 family protein</fullName>
    </submittedName>
</protein>
<keyword evidence="2" id="KW-0812">Transmembrane</keyword>
<evidence type="ECO:0000256" key="1">
    <source>
        <dbReference type="SAM" id="MobiDB-lite"/>
    </source>
</evidence>
<dbReference type="Proteomes" id="UP000002384">
    <property type="component" value="Chromosome"/>
</dbReference>
<dbReference type="STRING" id="65393.PCC7424_4014"/>
<evidence type="ECO:0000313" key="3">
    <source>
        <dbReference type="EMBL" id="ACK72388.1"/>
    </source>
</evidence>
<proteinExistence type="predicted"/>
<evidence type="ECO:0000256" key="2">
    <source>
        <dbReference type="SAM" id="Phobius"/>
    </source>
</evidence>
<dbReference type="AlphaFoldDB" id="B7KL16"/>
<dbReference type="HOGENOM" id="CLU_076895_0_0_3"/>
<keyword evidence="2" id="KW-0472">Membrane</keyword>
<feature type="compositionally biased region" description="Basic and acidic residues" evidence="1">
    <location>
        <begin position="288"/>
        <end position="319"/>
    </location>
</feature>
<dbReference type="EMBL" id="CP001291">
    <property type="protein sequence ID" value="ACK72388.1"/>
    <property type="molecule type" value="Genomic_DNA"/>
</dbReference>
<name>B7KL16_GLOC7</name>
<dbReference type="RefSeq" id="WP_015955973.1">
    <property type="nucleotide sequence ID" value="NC_011729.1"/>
</dbReference>
<feature type="compositionally biased region" description="Polar residues" evidence="1">
    <location>
        <begin position="256"/>
        <end position="267"/>
    </location>
</feature>
<dbReference type="OrthoDB" id="421362at2"/>
<reference evidence="4" key="1">
    <citation type="journal article" date="2011" name="MBio">
        <title>Novel metabolic attributes of the genus Cyanothece, comprising a group of unicellular nitrogen-fixing Cyanobacteria.</title>
        <authorList>
            <person name="Bandyopadhyay A."/>
            <person name="Elvitigala T."/>
            <person name="Welsh E."/>
            <person name="Stockel J."/>
            <person name="Liberton M."/>
            <person name="Min H."/>
            <person name="Sherman L.A."/>
            <person name="Pakrasi H.B."/>
        </authorList>
    </citation>
    <scope>NUCLEOTIDE SEQUENCE [LARGE SCALE GENOMIC DNA]</scope>
    <source>
        <strain evidence="4">PCC 7424</strain>
    </source>
</reference>
<keyword evidence="4" id="KW-1185">Reference proteome</keyword>